<keyword evidence="3" id="KW-1185">Reference proteome</keyword>
<evidence type="ECO:0000313" key="3">
    <source>
        <dbReference type="Proteomes" id="UP000596902"/>
    </source>
</evidence>
<name>A0A8H7EJJ3_9PLEO</name>
<proteinExistence type="predicted"/>
<protein>
    <submittedName>
        <fullName evidence="2">Uncharacterized protein</fullName>
    </submittedName>
</protein>
<comment type="caution">
    <text evidence="2">The sequence shown here is derived from an EMBL/GenBank/DDBJ whole genome shotgun (WGS) entry which is preliminary data.</text>
</comment>
<evidence type="ECO:0000256" key="1">
    <source>
        <dbReference type="SAM" id="MobiDB-lite"/>
    </source>
</evidence>
<dbReference type="RefSeq" id="XP_038790364.1">
    <property type="nucleotide sequence ID" value="XM_038927072.1"/>
</dbReference>
<sequence>MYYYLQERTKDDDVRSRVRVTASRIQERLQQHGARKLIGATSGGRSINMQLSTPSPAPAQLRQDIIERQQVQSQLQIQQPAQEAFTMVPFAQQQPMPQSIQQGLMYQQQAPLQQSILYHPQQQPQSFNITTPVATLTLASAPVQNILIEQIDSPRIVYLSRLDMSRFRSQIPSIFHWEHPWGLEQLGSCSSSELRSVYDQIERALHNGGILPGLESDVRLTQRRIRRVLQGRDLLGPNTLDAWYNRLEDSGDLGFLHRASPDFVIGQTVQQRVINLPALQPNIAIQTIQAPSPNITFQTMQPPQPVAPLMRPELPKRLRFRDQWGNIVEERDETEQEKSDREYQEWKEKFGVK</sequence>
<dbReference type="EMBL" id="JAAABM010000002">
    <property type="protein sequence ID" value="KAF7680374.1"/>
    <property type="molecule type" value="Genomic_DNA"/>
</dbReference>
<feature type="region of interest" description="Disordered" evidence="1">
    <location>
        <begin position="330"/>
        <end position="353"/>
    </location>
</feature>
<dbReference type="GeneID" id="62200250"/>
<accession>A0A8H7EJJ3</accession>
<gene>
    <name evidence="2" type="ORF">GT037_002025</name>
</gene>
<reference evidence="2" key="1">
    <citation type="submission" date="2020-01" db="EMBL/GenBank/DDBJ databases">
        <authorList>
            <person name="Feng Z.H.Z."/>
        </authorList>
    </citation>
    <scope>NUCLEOTIDE SEQUENCE</scope>
    <source>
        <strain evidence="2">CBS107.38</strain>
    </source>
</reference>
<organism evidence="2 3">
    <name type="scientific">Alternaria burnsii</name>
    <dbReference type="NCBI Taxonomy" id="1187904"/>
    <lineage>
        <taxon>Eukaryota</taxon>
        <taxon>Fungi</taxon>
        <taxon>Dikarya</taxon>
        <taxon>Ascomycota</taxon>
        <taxon>Pezizomycotina</taxon>
        <taxon>Dothideomycetes</taxon>
        <taxon>Pleosporomycetidae</taxon>
        <taxon>Pleosporales</taxon>
        <taxon>Pleosporineae</taxon>
        <taxon>Pleosporaceae</taxon>
        <taxon>Alternaria</taxon>
        <taxon>Alternaria sect. Alternaria</taxon>
    </lineage>
</organism>
<dbReference type="Proteomes" id="UP000596902">
    <property type="component" value="Unassembled WGS sequence"/>
</dbReference>
<feature type="compositionally biased region" description="Basic and acidic residues" evidence="1">
    <location>
        <begin position="336"/>
        <end position="353"/>
    </location>
</feature>
<evidence type="ECO:0000313" key="2">
    <source>
        <dbReference type="EMBL" id="KAF7680374.1"/>
    </source>
</evidence>
<reference evidence="2" key="2">
    <citation type="submission" date="2020-08" db="EMBL/GenBank/DDBJ databases">
        <title>Draft Genome Sequence of Cumin Blight Pathogen Alternaria burnsii.</title>
        <authorList>
            <person name="Feng Z."/>
        </authorList>
    </citation>
    <scope>NUCLEOTIDE SEQUENCE</scope>
    <source>
        <strain evidence="2">CBS107.38</strain>
    </source>
</reference>
<dbReference type="AlphaFoldDB" id="A0A8H7EJJ3"/>